<evidence type="ECO:0000313" key="4">
    <source>
        <dbReference type="Proteomes" id="UP000182258"/>
    </source>
</evidence>
<gene>
    <name evidence="2" type="ORF">SAMN04488059_103157</name>
    <name evidence="1" type="ORF">WH91_09440</name>
</gene>
<reference evidence="2 4" key="2">
    <citation type="submission" date="2016-10" db="EMBL/GenBank/DDBJ databases">
        <authorList>
            <person name="de Groot N.N."/>
        </authorList>
    </citation>
    <scope>NUCLEOTIDE SEQUENCE [LARGE SCALE GENOMIC DNA]</scope>
    <source>
        <strain evidence="2 4">CGMCC 1.10210</strain>
    </source>
</reference>
<accession>A0A0F5PZK3</accession>
<reference evidence="1 3" key="1">
    <citation type="submission" date="2015-03" db="EMBL/GenBank/DDBJ databases">
        <authorList>
            <person name="Lepp D."/>
            <person name="Hassan Y.I."/>
            <person name="Li X.-Z."/>
            <person name="Zhou T."/>
        </authorList>
    </citation>
    <scope>NUCLEOTIDE SEQUENCE [LARGE SCALE GENOMIC DNA]</scope>
    <source>
        <strain evidence="1 3">Cr7-05</strain>
    </source>
</reference>
<dbReference type="OrthoDB" id="187863at2"/>
<dbReference type="EMBL" id="FOMB01000003">
    <property type="protein sequence ID" value="SFC25191.1"/>
    <property type="molecule type" value="Genomic_DNA"/>
</dbReference>
<dbReference type="Proteomes" id="UP000033519">
    <property type="component" value="Unassembled WGS sequence"/>
</dbReference>
<organism evidence="2 4">
    <name type="scientific">Devosia psychrophila</name>
    <dbReference type="NCBI Taxonomy" id="728005"/>
    <lineage>
        <taxon>Bacteria</taxon>
        <taxon>Pseudomonadati</taxon>
        <taxon>Pseudomonadota</taxon>
        <taxon>Alphaproteobacteria</taxon>
        <taxon>Hyphomicrobiales</taxon>
        <taxon>Devosiaceae</taxon>
        <taxon>Devosia</taxon>
    </lineage>
</organism>
<evidence type="ECO:0000313" key="2">
    <source>
        <dbReference type="EMBL" id="SFC25191.1"/>
    </source>
</evidence>
<sequence>MGAIKRFSRGNELILALVAVFQPTPSRIEYRGQARLWFEPFQNWQSEFVSTAVIEVLSIVRHQGSPESAPVAAPHSDTGH</sequence>
<dbReference type="EMBL" id="LAPV01000093">
    <property type="protein sequence ID" value="KKC33254.1"/>
    <property type="molecule type" value="Genomic_DNA"/>
</dbReference>
<dbReference type="InterPro" id="IPR046657">
    <property type="entry name" value="DUF6766"/>
</dbReference>
<dbReference type="Pfam" id="PF20554">
    <property type="entry name" value="DUF6766"/>
    <property type="match status" value="1"/>
</dbReference>
<dbReference type="Proteomes" id="UP000182258">
    <property type="component" value="Unassembled WGS sequence"/>
</dbReference>
<dbReference type="PATRIC" id="fig|728005.3.peg.4612"/>
<protein>
    <submittedName>
        <fullName evidence="2">Uncharacterized protein</fullName>
    </submittedName>
</protein>
<dbReference type="STRING" id="728005.SAMN04488059_103157"/>
<name>A0A0F5PZK3_9HYPH</name>
<dbReference type="AlphaFoldDB" id="A0A0F5PZK3"/>
<proteinExistence type="predicted"/>
<keyword evidence="3" id="KW-1185">Reference proteome</keyword>
<evidence type="ECO:0000313" key="1">
    <source>
        <dbReference type="EMBL" id="KKC33254.1"/>
    </source>
</evidence>
<evidence type="ECO:0000313" key="3">
    <source>
        <dbReference type="Proteomes" id="UP000033519"/>
    </source>
</evidence>